<dbReference type="InterPro" id="IPR036013">
    <property type="entry name" value="Band_7/SPFH_dom_sf"/>
</dbReference>
<gene>
    <name evidence="4" type="primary">yqiK</name>
    <name evidence="4" type="ORF">MBHS_04733</name>
</gene>
<dbReference type="PANTHER" id="PTHR13806">
    <property type="entry name" value="FLOTILLIN-RELATED"/>
    <property type="match status" value="1"/>
</dbReference>
<proteinExistence type="predicted"/>
<keyword evidence="2" id="KW-0175">Coiled coil</keyword>
<feature type="coiled-coil region" evidence="2">
    <location>
        <begin position="466"/>
        <end position="493"/>
    </location>
</feature>
<protein>
    <submittedName>
        <fullName evidence="4">Inner membrane protein YqiK</fullName>
    </submittedName>
</protein>
<evidence type="ECO:0000256" key="1">
    <source>
        <dbReference type="ARBA" id="ARBA00004308"/>
    </source>
</evidence>
<feature type="coiled-coil region" evidence="2">
    <location>
        <begin position="286"/>
        <end position="371"/>
    </location>
</feature>
<keyword evidence="3" id="KW-0812">Transmembrane</keyword>
<reference evidence="4 5" key="1">
    <citation type="submission" date="2016-10" db="EMBL/GenBank/DDBJ databases">
        <authorList>
            <person name="de Groot N.N."/>
        </authorList>
    </citation>
    <scope>NUCLEOTIDE SEQUENCE [LARGE SCALE GENOMIC DNA]</scope>
    <source>
        <strain evidence="4">MBHS1</strain>
    </source>
</reference>
<dbReference type="EMBL" id="FMSV02000556">
    <property type="protein sequence ID" value="SEH08840.1"/>
    <property type="molecule type" value="Genomic_DNA"/>
</dbReference>
<keyword evidence="3" id="KW-0472">Membrane</keyword>
<dbReference type="AlphaFoldDB" id="A0A1H6FFJ3"/>
<dbReference type="OrthoDB" id="9815577at2"/>
<sequence>MSFSLEFILTTITFIIVIVVGILMLVLRFFKKVEQGKALIVNTMKAEPVVTFTGRVVLPIVHKSEVMEISLKTIEIDRRGQEGLICKDNIRADIKVAFFVRVNKTAADVLKVAQAIGCARASDQDTLENLFSAKFSEALKTVGKQLDFEELYKERDSFRDKIIEVIGKDLNGYVLEDAAIDYLEQTPISSLDPDNILDSQGIRKITELTAEQHVLTNDFENREQMKITQQNVTAKEAILDMERREADAEAKVAREKATVVAQEKATTDIVTSQELEKSEKVRIETEQTIEIQQKNKQREIEVAEQNRQRVIAIEEERVKLAREQEVIAREREVELQRIAKEKALEEERREIANVIRERVAVEKTVAEEEERTKELRMVAEADRHKQVKIIAAEAEAQEILVKDIKTAEASQQAAEFAVKEQLARAEAEQAVADKKAQAKIRLAEGTQAEVAAKGLAEVRVKEANAMAIEKQGIAEAKAKLEQMQANAKGAEQQGMADVRVKEASAESIRKVGEAEAEALENHGMAEVKVREAAADVIEKQGMAEAKALEQRLLAEATGLAEKFKSLDALSEKGRDHEEFRIRLEQELNIAKESLATQQVAAEKQAEILSEAFKNAKIDIVGGEQLFFDRVINATSMAKSSDSFVKNSDTTRSLFKDYLENNASLTEDIKEILANPAISSQDLSNLSLSAFLGKLMTVSTPKQKSKIESLLRWVQKNGLSDAEIDKP</sequence>
<name>A0A1H6FFJ3_9GAMM</name>
<dbReference type="RefSeq" id="WP_103922348.1">
    <property type="nucleotide sequence ID" value="NZ_FMSV02000556.1"/>
</dbReference>
<dbReference type="Gene3D" id="3.30.479.30">
    <property type="entry name" value="Band 7 domain"/>
    <property type="match status" value="1"/>
</dbReference>
<dbReference type="Proteomes" id="UP000236724">
    <property type="component" value="Unassembled WGS sequence"/>
</dbReference>
<keyword evidence="3" id="KW-1133">Transmembrane helix</keyword>
<dbReference type="GO" id="GO:0012505">
    <property type="term" value="C:endomembrane system"/>
    <property type="evidence" value="ECO:0007669"/>
    <property type="project" value="UniProtKB-SubCell"/>
</dbReference>
<dbReference type="CDD" id="cd03399">
    <property type="entry name" value="SPFH_flotillin"/>
    <property type="match status" value="1"/>
</dbReference>
<evidence type="ECO:0000256" key="2">
    <source>
        <dbReference type="SAM" id="Coils"/>
    </source>
</evidence>
<accession>A0A1H6FFJ3</accession>
<comment type="subcellular location">
    <subcellularLocation>
        <location evidence="1">Endomembrane system</location>
    </subcellularLocation>
</comment>
<dbReference type="PANTHER" id="PTHR13806:SF31">
    <property type="entry name" value="FLOTILLIN-LIKE PROTEIN 1-RELATED"/>
    <property type="match status" value="1"/>
</dbReference>
<feature type="transmembrane region" description="Helical" evidence="3">
    <location>
        <begin position="7"/>
        <end position="30"/>
    </location>
</feature>
<evidence type="ECO:0000256" key="3">
    <source>
        <dbReference type="SAM" id="Phobius"/>
    </source>
</evidence>
<dbReference type="SUPFAM" id="SSF117892">
    <property type="entry name" value="Band 7/SPFH domain"/>
    <property type="match status" value="1"/>
</dbReference>
<dbReference type="InterPro" id="IPR027705">
    <property type="entry name" value="Flotillin_fam"/>
</dbReference>
<keyword evidence="5" id="KW-1185">Reference proteome</keyword>
<dbReference type="GO" id="GO:0005886">
    <property type="term" value="C:plasma membrane"/>
    <property type="evidence" value="ECO:0007669"/>
    <property type="project" value="TreeGrafter"/>
</dbReference>
<organism evidence="4 5">
    <name type="scientific">Candidatus Venteria ishoeyi</name>
    <dbReference type="NCBI Taxonomy" id="1899563"/>
    <lineage>
        <taxon>Bacteria</taxon>
        <taxon>Pseudomonadati</taxon>
        <taxon>Pseudomonadota</taxon>
        <taxon>Gammaproteobacteria</taxon>
        <taxon>Thiotrichales</taxon>
        <taxon>Thiotrichaceae</taxon>
        <taxon>Venteria</taxon>
    </lineage>
</organism>
<evidence type="ECO:0000313" key="4">
    <source>
        <dbReference type="EMBL" id="SEH08840.1"/>
    </source>
</evidence>
<evidence type="ECO:0000313" key="5">
    <source>
        <dbReference type="Proteomes" id="UP000236724"/>
    </source>
</evidence>